<proteinExistence type="predicted"/>
<feature type="modified residue" description="4-aspartylphosphate" evidence="2">
    <location>
        <position position="55"/>
    </location>
</feature>
<evidence type="ECO:0000313" key="5">
    <source>
        <dbReference type="Proteomes" id="UP000256478"/>
    </source>
</evidence>
<dbReference type="PANTHER" id="PTHR43214">
    <property type="entry name" value="TWO-COMPONENT RESPONSE REGULATOR"/>
    <property type="match status" value="1"/>
</dbReference>
<gene>
    <name evidence="4" type="ORF">DXX93_17655</name>
</gene>
<dbReference type="PROSITE" id="PS50110">
    <property type="entry name" value="RESPONSE_REGULATORY"/>
    <property type="match status" value="1"/>
</dbReference>
<keyword evidence="2" id="KW-0597">Phosphoprotein</keyword>
<sequence length="141" mass="15680">MKLALIDDHKLVHDGFKRLIETEKDWQVICQADSYQSAIDVLHQHQNELSIAIVDISLPDKNGIELAKYCAAQFPALKIIVVSMYDHNPYVANALDAGVKGYISKRAASDELLTGIEKVAAGDTYLSQDVINKLHFNDGNR</sequence>
<comment type="caution">
    <text evidence="4">The sequence shown here is derived from an EMBL/GenBank/DDBJ whole genome shotgun (WGS) entry which is preliminary data.</text>
</comment>
<keyword evidence="1 4" id="KW-0238">DNA-binding</keyword>
<dbReference type="CDD" id="cd17535">
    <property type="entry name" value="REC_NarL-like"/>
    <property type="match status" value="1"/>
</dbReference>
<dbReference type="Gene3D" id="3.40.50.2300">
    <property type="match status" value="1"/>
</dbReference>
<dbReference type="InterPro" id="IPR039420">
    <property type="entry name" value="WalR-like"/>
</dbReference>
<name>A0A3E0TWA1_9GAMM</name>
<dbReference type="EMBL" id="QUOU01000001">
    <property type="protein sequence ID" value="REL28212.1"/>
    <property type="molecule type" value="Genomic_DNA"/>
</dbReference>
<dbReference type="SMART" id="SM00448">
    <property type="entry name" value="REC"/>
    <property type="match status" value="1"/>
</dbReference>
<dbReference type="PANTHER" id="PTHR43214:SF43">
    <property type="entry name" value="TWO-COMPONENT RESPONSE REGULATOR"/>
    <property type="match status" value="1"/>
</dbReference>
<evidence type="ECO:0000256" key="1">
    <source>
        <dbReference type="ARBA" id="ARBA00023125"/>
    </source>
</evidence>
<dbReference type="GO" id="GO:0003677">
    <property type="term" value="F:DNA binding"/>
    <property type="evidence" value="ECO:0007669"/>
    <property type="project" value="UniProtKB-KW"/>
</dbReference>
<feature type="domain" description="Response regulatory" evidence="3">
    <location>
        <begin position="2"/>
        <end position="120"/>
    </location>
</feature>
<dbReference type="InterPro" id="IPR058245">
    <property type="entry name" value="NreC/VraR/RcsB-like_REC"/>
</dbReference>
<evidence type="ECO:0000313" key="4">
    <source>
        <dbReference type="EMBL" id="REL28212.1"/>
    </source>
</evidence>
<dbReference type="GO" id="GO:0000160">
    <property type="term" value="P:phosphorelay signal transduction system"/>
    <property type="evidence" value="ECO:0007669"/>
    <property type="project" value="InterPro"/>
</dbReference>
<organism evidence="4 5">
    <name type="scientific">Thalassotalea euphylliae</name>
    <dbReference type="NCBI Taxonomy" id="1655234"/>
    <lineage>
        <taxon>Bacteria</taxon>
        <taxon>Pseudomonadati</taxon>
        <taxon>Pseudomonadota</taxon>
        <taxon>Gammaproteobacteria</taxon>
        <taxon>Alteromonadales</taxon>
        <taxon>Colwelliaceae</taxon>
        <taxon>Thalassotalea</taxon>
    </lineage>
</organism>
<evidence type="ECO:0000256" key="2">
    <source>
        <dbReference type="PROSITE-ProRule" id="PRU00169"/>
    </source>
</evidence>
<dbReference type="InterPro" id="IPR011006">
    <property type="entry name" value="CheY-like_superfamily"/>
</dbReference>
<dbReference type="OrthoDB" id="9796655at2"/>
<dbReference type="InterPro" id="IPR001789">
    <property type="entry name" value="Sig_transdc_resp-reg_receiver"/>
</dbReference>
<dbReference type="Pfam" id="PF00072">
    <property type="entry name" value="Response_reg"/>
    <property type="match status" value="1"/>
</dbReference>
<dbReference type="SUPFAM" id="SSF52172">
    <property type="entry name" value="CheY-like"/>
    <property type="match status" value="1"/>
</dbReference>
<accession>A0A3E0TWA1</accession>
<dbReference type="Proteomes" id="UP000256478">
    <property type="component" value="Unassembled WGS sequence"/>
</dbReference>
<evidence type="ECO:0000259" key="3">
    <source>
        <dbReference type="PROSITE" id="PS50110"/>
    </source>
</evidence>
<protein>
    <submittedName>
        <fullName evidence="4">DNA-binding response regulator</fullName>
    </submittedName>
</protein>
<dbReference type="RefSeq" id="WP_116009262.1">
    <property type="nucleotide sequence ID" value="NZ_QUOU01000001.1"/>
</dbReference>
<reference evidence="4 5" key="1">
    <citation type="submission" date="2018-08" db="EMBL/GenBank/DDBJ databases">
        <title>Thalassotalea euphylliae genome.</title>
        <authorList>
            <person name="Summers S."/>
            <person name="Rice S.A."/>
            <person name="Freckelton M.L."/>
            <person name="Nedved B.T."/>
            <person name="Hadfield M.G."/>
        </authorList>
    </citation>
    <scope>NUCLEOTIDE SEQUENCE [LARGE SCALE GENOMIC DNA]</scope>
    <source>
        <strain evidence="4 5">H1</strain>
    </source>
</reference>
<dbReference type="AlphaFoldDB" id="A0A3E0TWA1"/>